<dbReference type="SUPFAM" id="SSF55961">
    <property type="entry name" value="Bet v1-like"/>
    <property type="match status" value="1"/>
</dbReference>
<dbReference type="AlphaFoldDB" id="A0A7W6AJW1"/>
<dbReference type="InterPro" id="IPR023393">
    <property type="entry name" value="START-like_dom_sf"/>
</dbReference>
<protein>
    <submittedName>
        <fullName evidence="1">Carbon monoxide dehydrogenase subunit G</fullName>
    </submittedName>
</protein>
<dbReference type="Gene3D" id="3.30.530.20">
    <property type="match status" value="1"/>
</dbReference>
<sequence>MQPDGIADPFRIVARGVDHKPQRHPTASICFHPLIWALATTVLFSHCASALEVSRSREIEASPAAVWAMVGGFCAIAMWHPQVKRCILSDSSEGEGETVAVRGLVTAGGLGTIVEVETERNEKAMSYSYAFVQGPLPVRAYNATISVHPTGANSTVVWTATFDAAGMSDAEATADIEGVYDAGLAGIAKELAK</sequence>
<organism evidence="1 2">
    <name type="scientific">Methylobacterium brachythecii</name>
    <dbReference type="NCBI Taxonomy" id="1176177"/>
    <lineage>
        <taxon>Bacteria</taxon>
        <taxon>Pseudomonadati</taxon>
        <taxon>Pseudomonadota</taxon>
        <taxon>Alphaproteobacteria</taxon>
        <taxon>Hyphomicrobiales</taxon>
        <taxon>Methylobacteriaceae</taxon>
        <taxon>Methylobacterium</taxon>
    </lineage>
</organism>
<evidence type="ECO:0000313" key="1">
    <source>
        <dbReference type="EMBL" id="MBB3904763.1"/>
    </source>
</evidence>
<dbReference type="Pfam" id="PF10604">
    <property type="entry name" value="Polyketide_cyc2"/>
    <property type="match status" value="1"/>
</dbReference>
<gene>
    <name evidence="1" type="ORF">GGR33_004286</name>
</gene>
<dbReference type="EMBL" id="JACIDN010000008">
    <property type="protein sequence ID" value="MBB3904763.1"/>
    <property type="molecule type" value="Genomic_DNA"/>
</dbReference>
<comment type="caution">
    <text evidence="1">The sequence shown here is derived from an EMBL/GenBank/DDBJ whole genome shotgun (WGS) entry which is preliminary data.</text>
</comment>
<dbReference type="InterPro" id="IPR019587">
    <property type="entry name" value="Polyketide_cyclase/dehydratase"/>
</dbReference>
<dbReference type="CDD" id="cd07821">
    <property type="entry name" value="PYR_PYL_RCAR_like"/>
    <property type="match status" value="1"/>
</dbReference>
<dbReference type="RefSeq" id="WP_183508866.1">
    <property type="nucleotide sequence ID" value="NZ_BSPG01000024.1"/>
</dbReference>
<dbReference type="PANTHER" id="PTHR39332">
    <property type="entry name" value="BLL4707 PROTEIN"/>
    <property type="match status" value="1"/>
</dbReference>
<accession>A0A7W6AJW1</accession>
<evidence type="ECO:0000313" key="2">
    <source>
        <dbReference type="Proteomes" id="UP000517759"/>
    </source>
</evidence>
<proteinExistence type="predicted"/>
<name>A0A7W6AJW1_9HYPH</name>
<reference evidence="1 2" key="1">
    <citation type="submission" date="2020-08" db="EMBL/GenBank/DDBJ databases">
        <title>Genomic Encyclopedia of Type Strains, Phase IV (KMG-IV): sequencing the most valuable type-strain genomes for metagenomic binning, comparative biology and taxonomic classification.</title>
        <authorList>
            <person name="Goeker M."/>
        </authorList>
    </citation>
    <scope>NUCLEOTIDE SEQUENCE [LARGE SCALE GENOMIC DNA]</scope>
    <source>
        <strain evidence="1 2">DSM 24105</strain>
    </source>
</reference>
<dbReference type="Proteomes" id="UP000517759">
    <property type="component" value="Unassembled WGS sequence"/>
</dbReference>
<dbReference type="PANTHER" id="PTHR39332:SF7">
    <property type="entry name" value="SRPBCC FAMILY PROTEIN"/>
    <property type="match status" value="1"/>
</dbReference>